<evidence type="ECO:0000256" key="5">
    <source>
        <dbReference type="ARBA" id="ARBA00022737"/>
    </source>
</evidence>
<keyword evidence="3 10" id="KW-0813">Transport</keyword>
<evidence type="ECO:0000256" key="8">
    <source>
        <dbReference type="ARBA" id="ARBA00023136"/>
    </source>
</evidence>
<feature type="repeat" description="Solcar" evidence="9">
    <location>
        <begin position="8"/>
        <end position="95"/>
    </location>
</feature>
<evidence type="ECO:0000256" key="4">
    <source>
        <dbReference type="ARBA" id="ARBA00022692"/>
    </source>
</evidence>
<keyword evidence="6" id="KW-1133">Transmembrane helix</keyword>
<comment type="caution">
    <text evidence="11">The sequence shown here is derived from an EMBL/GenBank/DDBJ whole genome shotgun (WGS) entry which is preliminary data.</text>
</comment>
<sequence length="263" mass="27483">MNTQSRKPSQLASLFCGVTAGAVEGGITYPTEFVKTQAQFSTTKGQPSRGVITILADTVRTQGLRGVYAGSGALIAGNGLKAGVRFMTYDSIKEVLRNPEGKLTPARTMLAGLCAGVVEAVVAVTPSETIKTKLIQDASSPSPMYTSSLNGTIAICRTEGFGGVYRGLTPTIMKQGANSAVRFGSYSTLQQLALDTLRPASGKLNSSTTFALGAIAGLITVYSTMPLDNIKTRMQAAGAETRYRNSLDCLVKVSAIDVHNASG</sequence>
<dbReference type="InterPro" id="IPR018108">
    <property type="entry name" value="MCP_transmembrane"/>
</dbReference>
<dbReference type="STRING" id="1890683.A0A427YH09"/>
<reference evidence="11 12" key="1">
    <citation type="submission" date="2018-11" db="EMBL/GenBank/DDBJ databases">
        <title>Genome sequence of Saitozyma podzolica DSM 27192.</title>
        <authorList>
            <person name="Aliyu H."/>
            <person name="Gorte O."/>
            <person name="Ochsenreither K."/>
        </authorList>
    </citation>
    <scope>NUCLEOTIDE SEQUENCE [LARGE SCALE GENOMIC DNA]</scope>
    <source>
        <strain evidence="11 12">DSM 27192</strain>
    </source>
</reference>
<gene>
    <name evidence="11" type="ORF">EHS25_001036</name>
</gene>
<evidence type="ECO:0000256" key="9">
    <source>
        <dbReference type="PROSITE-ProRule" id="PRU00282"/>
    </source>
</evidence>
<evidence type="ECO:0000256" key="10">
    <source>
        <dbReference type="RuleBase" id="RU000488"/>
    </source>
</evidence>
<evidence type="ECO:0000256" key="6">
    <source>
        <dbReference type="ARBA" id="ARBA00022989"/>
    </source>
</evidence>
<protein>
    <submittedName>
        <fullName evidence="11">Uncharacterized protein</fullName>
    </submittedName>
</protein>
<dbReference type="InterPro" id="IPR049563">
    <property type="entry name" value="TXTP-like"/>
</dbReference>
<keyword evidence="8 9" id="KW-0472">Membrane</keyword>
<evidence type="ECO:0000256" key="3">
    <source>
        <dbReference type="ARBA" id="ARBA00022448"/>
    </source>
</evidence>
<dbReference type="Gene3D" id="1.50.40.10">
    <property type="entry name" value="Mitochondrial carrier domain"/>
    <property type="match status" value="1"/>
</dbReference>
<evidence type="ECO:0000313" key="11">
    <source>
        <dbReference type="EMBL" id="RSH90431.1"/>
    </source>
</evidence>
<keyword evidence="12" id="KW-1185">Reference proteome</keyword>
<dbReference type="PROSITE" id="PS50920">
    <property type="entry name" value="SOLCAR"/>
    <property type="match status" value="3"/>
</dbReference>
<comment type="subcellular location">
    <subcellularLocation>
        <location evidence="1">Mitochondrion membrane</location>
        <topology evidence="1">Multi-pass membrane protein</topology>
    </subcellularLocation>
</comment>
<evidence type="ECO:0000256" key="1">
    <source>
        <dbReference type="ARBA" id="ARBA00004225"/>
    </source>
</evidence>
<dbReference type="PANTHER" id="PTHR45788:SF4">
    <property type="entry name" value="TRICARBOXYLATE TRANSPORT PROTEIN, MITOCHONDRIAL"/>
    <property type="match status" value="1"/>
</dbReference>
<dbReference type="Pfam" id="PF00153">
    <property type="entry name" value="Mito_carr"/>
    <property type="match status" value="3"/>
</dbReference>
<evidence type="ECO:0000256" key="2">
    <source>
        <dbReference type="ARBA" id="ARBA00006375"/>
    </source>
</evidence>
<feature type="repeat" description="Solcar" evidence="9">
    <location>
        <begin position="103"/>
        <end position="192"/>
    </location>
</feature>
<keyword evidence="5" id="KW-0677">Repeat</keyword>
<dbReference type="GO" id="GO:0071913">
    <property type="term" value="F:citrate secondary active transmembrane transporter activity"/>
    <property type="evidence" value="ECO:0007669"/>
    <property type="project" value="TreeGrafter"/>
</dbReference>
<dbReference type="PANTHER" id="PTHR45788">
    <property type="entry name" value="SUCCINATE/FUMARATE MITOCHONDRIAL TRANSPORTER-RELATED"/>
    <property type="match status" value="1"/>
</dbReference>
<evidence type="ECO:0000256" key="7">
    <source>
        <dbReference type="ARBA" id="ARBA00023128"/>
    </source>
</evidence>
<dbReference type="GO" id="GO:0006843">
    <property type="term" value="P:mitochondrial citrate transmembrane transport"/>
    <property type="evidence" value="ECO:0007669"/>
    <property type="project" value="TreeGrafter"/>
</dbReference>
<keyword evidence="4 9" id="KW-0812">Transmembrane</keyword>
<name>A0A427YH09_9TREE</name>
<dbReference type="GO" id="GO:0031966">
    <property type="term" value="C:mitochondrial membrane"/>
    <property type="evidence" value="ECO:0007669"/>
    <property type="project" value="UniProtKB-SubCell"/>
</dbReference>
<dbReference type="OrthoDB" id="44467at2759"/>
<organism evidence="11 12">
    <name type="scientific">Saitozyma podzolica</name>
    <dbReference type="NCBI Taxonomy" id="1890683"/>
    <lineage>
        <taxon>Eukaryota</taxon>
        <taxon>Fungi</taxon>
        <taxon>Dikarya</taxon>
        <taxon>Basidiomycota</taxon>
        <taxon>Agaricomycotina</taxon>
        <taxon>Tremellomycetes</taxon>
        <taxon>Tremellales</taxon>
        <taxon>Trimorphomycetaceae</taxon>
        <taxon>Saitozyma</taxon>
    </lineage>
</organism>
<feature type="repeat" description="Solcar" evidence="9">
    <location>
        <begin position="204"/>
        <end position="263"/>
    </location>
</feature>
<keyword evidence="7" id="KW-0496">Mitochondrion</keyword>
<evidence type="ECO:0000313" key="12">
    <source>
        <dbReference type="Proteomes" id="UP000279259"/>
    </source>
</evidence>
<dbReference type="AlphaFoldDB" id="A0A427YH09"/>
<proteinExistence type="inferred from homology"/>
<accession>A0A427YH09</accession>
<dbReference type="Proteomes" id="UP000279259">
    <property type="component" value="Unassembled WGS sequence"/>
</dbReference>
<dbReference type="SUPFAM" id="SSF103506">
    <property type="entry name" value="Mitochondrial carrier"/>
    <property type="match status" value="1"/>
</dbReference>
<dbReference type="InterPro" id="IPR023395">
    <property type="entry name" value="MCP_dom_sf"/>
</dbReference>
<dbReference type="EMBL" id="RSCD01000010">
    <property type="protein sequence ID" value="RSH90431.1"/>
    <property type="molecule type" value="Genomic_DNA"/>
</dbReference>
<comment type="similarity">
    <text evidence="2 10">Belongs to the mitochondrial carrier (TC 2.A.29) family.</text>
</comment>